<gene>
    <name evidence="1" type="ORF">BDM02DRAFT_3113673</name>
</gene>
<comment type="caution">
    <text evidence="1">The sequence shown here is derived from an EMBL/GenBank/DDBJ whole genome shotgun (WGS) entry which is preliminary data.</text>
</comment>
<protein>
    <submittedName>
        <fullName evidence="1">Uncharacterized protein</fullName>
    </submittedName>
</protein>
<accession>A0ACB6ZJ68</accession>
<evidence type="ECO:0000313" key="1">
    <source>
        <dbReference type="EMBL" id="KAF9649470.1"/>
    </source>
</evidence>
<keyword evidence="2" id="KW-1185">Reference proteome</keyword>
<sequence length="117" mass="12999">MLNAPKFLLSLSTVTLFHNLLDCPVGSIPVTRVGPELDALPKDRFMTTSSNAPPPKEPDKPSYRKGWGYDADVIAGWPVGMQLVGERWEDEKVVEMMRVVDAILGERGFLRDKVEAS</sequence>
<reference evidence="1" key="2">
    <citation type="journal article" date="2020" name="Nat. Commun.">
        <title>Large-scale genome sequencing of mycorrhizal fungi provides insights into the early evolution of symbiotic traits.</title>
        <authorList>
            <person name="Miyauchi S."/>
            <person name="Kiss E."/>
            <person name="Kuo A."/>
            <person name="Drula E."/>
            <person name="Kohler A."/>
            <person name="Sanchez-Garcia M."/>
            <person name="Morin E."/>
            <person name="Andreopoulos B."/>
            <person name="Barry K.W."/>
            <person name="Bonito G."/>
            <person name="Buee M."/>
            <person name="Carver A."/>
            <person name="Chen C."/>
            <person name="Cichocki N."/>
            <person name="Clum A."/>
            <person name="Culley D."/>
            <person name="Crous P.W."/>
            <person name="Fauchery L."/>
            <person name="Girlanda M."/>
            <person name="Hayes R.D."/>
            <person name="Keri Z."/>
            <person name="LaButti K."/>
            <person name="Lipzen A."/>
            <person name="Lombard V."/>
            <person name="Magnuson J."/>
            <person name="Maillard F."/>
            <person name="Murat C."/>
            <person name="Nolan M."/>
            <person name="Ohm R.A."/>
            <person name="Pangilinan J."/>
            <person name="Pereira M.F."/>
            <person name="Perotto S."/>
            <person name="Peter M."/>
            <person name="Pfister S."/>
            <person name="Riley R."/>
            <person name="Sitrit Y."/>
            <person name="Stielow J.B."/>
            <person name="Szollosi G."/>
            <person name="Zifcakova L."/>
            <person name="Stursova M."/>
            <person name="Spatafora J.W."/>
            <person name="Tedersoo L."/>
            <person name="Vaario L.M."/>
            <person name="Yamada A."/>
            <person name="Yan M."/>
            <person name="Wang P."/>
            <person name="Xu J."/>
            <person name="Bruns T."/>
            <person name="Baldrian P."/>
            <person name="Vilgalys R."/>
            <person name="Dunand C."/>
            <person name="Henrissat B."/>
            <person name="Grigoriev I.V."/>
            <person name="Hibbett D."/>
            <person name="Nagy L.G."/>
            <person name="Martin F.M."/>
        </authorList>
    </citation>
    <scope>NUCLEOTIDE SEQUENCE</scope>
    <source>
        <strain evidence="1">P2</strain>
    </source>
</reference>
<dbReference type="EMBL" id="MU117997">
    <property type="protein sequence ID" value="KAF9649470.1"/>
    <property type="molecule type" value="Genomic_DNA"/>
</dbReference>
<proteinExistence type="predicted"/>
<name>A0ACB6ZJ68_THEGA</name>
<dbReference type="Proteomes" id="UP000886501">
    <property type="component" value="Unassembled WGS sequence"/>
</dbReference>
<evidence type="ECO:0000313" key="2">
    <source>
        <dbReference type="Proteomes" id="UP000886501"/>
    </source>
</evidence>
<reference evidence="1" key="1">
    <citation type="submission" date="2019-10" db="EMBL/GenBank/DDBJ databases">
        <authorList>
            <consortium name="DOE Joint Genome Institute"/>
            <person name="Kuo A."/>
            <person name="Miyauchi S."/>
            <person name="Kiss E."/>
            <person name="Drula E."/>
            <person name="Kohler A."/>
            <person name="Sanchez-Garcia M."/>
            <person name="Andreopoulos B."/>
            <person name="Barry K.W."/>
            <person name="Bonito G."/>
            <person name="Buee M."/>
            <person name="Carver A."/>
            <person name="Chen C."/>
            <person name="Cichocki N."/>
            <person name="Clum A."/>
            <person name="Culley D."/>
            <person name="Crous P.W."/>
            <person name="Fauchery L."/>
            <person name="Girlanda M."/>
            <person name="Hayes R."/>
            <person name="Keri Z."/>
            <person name="Labutti K."/>
            <person name="Lipzen A."/>
            <person name="Lombard V."/>
            <person name="Magnuson J."/>
            <person name="Maillard F."/>
            <person name="Morin E."/>
            <person name="Murat C."/>
            <person name="Nolan M."/>
            <person name="Ohm R."/>
            <person name="Pangilinan J."/>
            <person name="Pereira M."/>
            <person name="Perotto S."/>
            <person name="Peter M."/>
            <person name="Riley R."/>
            <person name="Sitrit Y."/>
            <person name="Stielow B."/>
            <person name="Szollosi G."/>
            <person name="Zifcakova L."/>
            <person name="Stursova M."/>
            <person name="Spatafora J.W."/>
            <person name="Tedersoo L."/>
            <person name="Vaario L.-M."/>
            <person name="Yamada A."/>
            <person name="Yan M."/>
            <person name="Wang P."/>
            <person name="Xu J."/>
            <person name="Bruns T."/>
            <person name="Baldrian P."/>
            <person name="Vilgalys R."/>
            <person name="Henrissat B."/>
            <person name="Grigoriev I.V."/>
            <person name="Hibbett D."/>
            <person name="Nagy L.G."/>
            <person name="Martin F.M."/>
        </authorList>
    </citation>
    <scope>NUCLEOTIDE SEQUENCE</scope>
    <source>
        <strain evidence="1">P2</strain>
    </source>
</reference>
<organism evidence="1 2">
    <name type="scientific">Thelephora ganbajun</name>
    <name type="common">Ganba fungus</name>
    <dbReference type="NCBI Taxonomy" id="370292"/>
    <lineage>
        <taxon>Eukaryota</taxon>
        <taxon>Fungi</taxon>
        <taxon>Dikarya</taxon>
        <taxon>Basidiomycota</taxon>
        <taxon>Agaricomycotina</taxon>
        <taxon>Agaricomycetes</taxon>
        <taxon>Thelephorales</taxon>
        <taxon>Thelephoraceae</taxon>
        <taxon>Thelephora</taxon>
    </lineage>
</organism>